<reference evidence="5 6" key="1">
    <citation type="journal article" date="2007" name="J. Bacteriol.">
        <title>Genome-wide transcriptional changes in Streptococcus gordonii in response to competence signaling peptide.</title>
        <authorList>
            <person name="Vickerman M.M."/>
            <person name="Iobst S."/>
            <person name="Jesionowski A.M."/>
            <person name="Gill S.R."/>
        </authorList>
    </citation>
    <scope>NUCLEOTIDE SEQUENCE [LARGE SCALE GENOMIC DNA]</scope>
    <source>
        <strain evidence="6">Challis / ATCC 35105 / BCRC 15272 / CH1 / DL1 / V288</strain>
    </source>
</reference>
<dbReference type="KEGG" id="sgo:SGO_1552"/>
<dbReference type="Gene3D" id="3.90.550.10">
    <property type="entry name" value="Spore Coat Polysaccharide Biosynthesis Protein SpsA, Chain A"/>
    <property type="match status" value="1"/>
</dbReference>
<dbReference type="HOGENOM" id="CLU_029499_14_0_9"/>
<dbReference type="InterPro" id="IPR005835">
    <property type="entry name" value="NTP_transferase_dom"/>
</dbReference>
<evidence type="ECO:0000256" key="2">
    <source>
        <dbReference type="ARBA" id="ARBA00023056"/>
    </source>
</evidence>
<gene>
    <name evidence="5" type="primary">glgD</name>
    <name evidence="5" type="ordered locus">SGO_1552</name>
</gene>
<evidence type="ECO:0000313" key="5">
    <source>
        <dbReference type="EMBL" id="ABV10099.1"/>
    </source>
</evidence>
<evidence type="ECO:0000259" key="3">
    <source>
        <dbReference type="Pfam" id="PF00483"/>
    </source>
</evidence>
<keyword evidence="6" id="KW-1185">Reference proteome</keyword>
<dbReference type="Pfam" id="PF00483">
    <property type="entry name" value="NTP_transferase"/>
    <property type="match status" value="1"/>
</dbReference>
<dbReference type="Pfam" id="PF24894">
    <property type="entry name" value="Hexapep_GlmU"/>
    <property type="match status" value="1"/>
</dbReference>
<dbReference type="EMBL" id="CP000725">
    <property type="protein sequence ID" value="ABV10099.1"/>
    <property type="molecule type" value="Genomic_DNA"/>
</dbReference>
<dbReference type="InterPro" id="IPR011831">
    <property type="entry name" value="ADP-Glc_PPase"/>
</dbReference>
<organism evidence="5 6">
    <name type="scientific">Streptococcus gordonii (strain Challis / ATCC 35105 / BCRC 15272 / CH1 / DL1 / V288)</name>
    <dbReference type="NCBI Taxonomy" id="467705"/>
    <lineage>
        <taxon>Bacteria</taxon>
        <taxon>Bacillati</taxon>
        <taxon>Bacillota</taxon>
        <taxon>Bacilli</taxon>
        <taxon>Lactobacillales</taxon>
        <taxon>Streptococcaceae</taxon>
        <taxon>Streptococcus</taxon>
    </lineage>
</organism>
<evidence type="ECO:0000256" key="1">
    <source>
        <dbReference type="ARBA" id="ARBA00010443"/>
    </source>
</evidence>
<keyword evidence="2" id="KW-0320">Glycogen biosynthesis</keyword>
<dbReference type="InterPro" id="IPR056818">
    <property type="entry name" value="GlmU/GlgC-like_hexapep"/>
</dbReference>
<evidence type="ECO:0000313" key="6">
    <source>
        <dbReference type="Proteomes" id="UP000001131"/>
    </source>
</evidence>
<dbReference type="Gene3D" id="2.160.10.10">
    <property type="entry name" value="Hexapeptide repeat proteins"/>
    <property type="match status" value="1"/>
</dbReference>
<dbReference type="Proteomes" id="UP000001131">
    <property type="component" value="Chromosome"/>
</dbReference>
<protein>
    <submittedName>
        <fullName evidence="5">Glucose-1-phosphate adenylyltransferase, GlgD subunit</fullName>
        <ecNumber evidence="5">2.7.7.27</ecNumber>
    </submittedName>
</protein>
<dbReference type="STRING" id="467705.SGO_1552"/>
<dbReference type="NCBIfam" id="TIGR02092">
    <property type="entry name" value="glgD"/>
    <property type="match status" value="1"/>
</dbReference>
<keyword evidence="5" id="KW-0548">Nucleotidyltransferase</keyword>
<dbReference type="CDD" id="cd04651">
    <property type="entry name" value="LbH_G1P_AT_C"/>
    <property type="match status" value="1"/>
</dbReference>
<dbReference type="SUPFAM" id="SSF53448">
    <property type="entry name" value="Nucleotide-diphospho-sugar transferases"/>
    <property type="match status" value="1"/>
</dbReference>
<dbReference type="EC" id="2.7.7.27" evidence="5"/>
<dbReference type="InterPro" id="IPR029044">
    <property type="entry name" value="Nucleotide-diphossugar_trans"/>
</dbReference>
<proteinExistence type="inferred from homology"/>
<dbReference type="AlphaFoldDB" id="A8AYH1"/>
<feature type="domain" description="Glucose-1-phosphate adenylyltransferase/Bifunctional protein GlmU-like C-terminal hexapeptide" evidence="4">
    <location>
        <begin position="312"/>
        <end position="376"/>
    </location>
</feature>
<dbReference type="eggNOG" id="COG0448">
    <property type="taxonomic scope" value="Bacteria"/>
</dbReference>
<dbReference type="SUPFAM" id="SSF51161">
    <property type="entry name" value="Trimeric LpxA-like enzymes"/>
    <property type="match status" value="1"/>
</dbReference>
<dbReference type="PANTHER" id="PTHR43523:SF6">
    <property type="entry name" value="GLYCOGEN BIOSYNTHESIS PROTEIN GLGD"/>
    <property type="match status" value="1"/>
</dbReference>
<sequence length="398" mass="45214">MAQRKYLWLDTTRKWGYQKMKIDKYSAILGNTVGFHDMSTLTDHRPVASLPFGGKYRLIDFPLSSLANAGIRSVFGIFQQDNISSVFDHIRSGREWGLSTLLSHYYLGIYNTRVESSTVGEEYYDQLLTYLKRSGSNQTVALNCDILINIDLNQVFHLHNTTQQPITVVYKKLHKENISEVNSVLNIDETDHVRGHKLFDEREDAELFNMSTDIFVVDTPWLIEKLEEEAKKEHPQKLRYVLRDLAVEEGAFAYEYTGYLANIHSVATYYQANLDMLESKKFYSLFSPNQKIYTKVKNEEPTYYAPSSKVSRAQFASGSIVEGEVSNSVISRNTNIKAGSQVKNSILFPRAEIGANATVEYAILDKGVEVAEGVVIRGTEDNPIVVKKGQKVTEDMIQ</sequence>
<feature type="domain" description="Nucleotidyl transferase" evidence="3">
    <location>
        <begin position="41"/>
        <end position="177"/>
    </location>
</feature>
<name>A8AYH1_STRGC</name>
<dbReference type="InterPro" id="IPR011832">
    <property type="entry name" value="GlgDAde_trans"/>
</dbReference>
<accession>A8AYH1</accession>
<keyword evidence="5" id="KW-0808">Transferase</keyword>
<dbReference type="PANTHER" id="PTHR43523">
    <property type="entry name" value="GLUCOSE-1-PHOSPHATE ADENYLYLTRANSFERASE-RELATED"/>
    <property type="match status" value="1"/>
</dbReference>
<comment type="similarity">
    <text evidence="1">Belongs to the bacterial/plant glucose-1-phosphate adenylyltransferase family.</text>
</comment>
<dbReference type="GO" id="GO:0008878">
    <property type="term" value="F:glucose-1-phosphate adenylyltransferase activity"/>
    <property type="evidence" value="ECO:0007669"/>
    <property type="project" value="UniProtKB-EC"/>
</dbReference>
<dbReference type="GO" id="GO:0005978">
    <property type="term" value="P:glycogen biosynthetic process"/>
    <property type="evidence" value="ECO:0007669"/>
    <property type="project" value="UniProtKB-KW"/>
</dbReference>
<dbReference type="InterPro" id="IPR011004">
    <property type="entry name" value="Trimer_LpxA-like_sf"/>
</dbReference>
<evidence type="ECO:0000259" key="4">
    <source>
        <dbReference type="Pfam" id="PF24894"/>
    </source>
</evidence>